<feature type="domain" description="SpaA-like prealbumin fold" evidence="7">
    <location>
        <begin position="844"/>
        <end position="944"/>
    </location>
</feature>
<keyword evidence="3" id="KW-0732">Signal</keyword>
<feature type="domain" description="Streptococcal pilin isopeptide linkage" evidence="6">
    <location>
        <begin position="684"/>
        <end position="833"/>
    </location>
</feature>
<dbReference type="InterPro" id="IPR013783">
    <property type="entry name" value="Ig-like_fold"/>
</dbReference>
<evidence type="ECO:0000256" key="5">
    <source>
        <dbReference type="SAM" id="Phobius"/>
    </source>
</evidence>
<evidence type="ECO:0000313" key="9">
    <source>
        <dbReference type="Proteomes" id="UP000229239"/>
    </source>
</evidence>
<dbReference type="InterPro" id="IPR022464">
    <property type="entry name" value="Strep_pil_isopept_link"/>
</dbReference>
<feature type="transmembrane region" description="Helical" evidence="5">
    <location>
        <begin position="1001"/>
        <end position="1021"/>
    </location>
</feature>
<dbReference type="SUPFAM" id="SSF49478">
    <property type="entry name" value="Cna protein B-type domain"/>
    <property type="match status" value="1"/>
</dbReference>
<dbReference type="Proteomes" id="UP000229239">
    <property type="component" value="Unassembled WGS sequence"/>
</dbReference>
<sequence>MGLRNCVASAPGAMKLSRFGLLCLGWAAHEMGRGERVAMRKANSSGTLLRKTRYWWRALLGMALAVAMLAAMALPLHTAYAVDKDAANCSTTTLPIKTNGDPVTWTEVRQYIDDNFTGSKVFADAVYNAICTSGQDYRYDYDGVIPQTAADAIRYFGALDPEDTSVTIKSPLENNAVLTGIELLNNTGFLNIKDVGSHTSLDFLEDAYKPWNLGDQDLIKGPRVIISQINVLKLPKNPYVFNLPRTRDGLHGFNTTSYSRLSTNVLRQPGITNDVQLKIDTQLTGRSTQVDLGSATSSNDASTSISPTEVQPTFLSKESPDFRENVYIPGDPTKKITAQGNKIIFSIPVSSETDGAYQERVVFDDMYKYWANTAPQIQSPDYFYRVDVTYLNQLNVEGENLILSDLKFQKTDDQGNALAGANFALTKDNQPAQKIKIENGQVMWDSNGNPEWEPVGVLTSDKNGLVTVPYLTPGDYTIREISAPEGYKLDTTPHTVTVKANATSEIKCNGHNVSTPDAVAACGGEGSDANVLDSKVEATAGLKSASSWLLANNSTMRLDSGLRDVNLNNGAYVKNDGTDIDLAESVVKGVDNKVLQSLNSTDNTVNVTITPVTGDKQTVLKNVSLEQAKEYVNNLIKSNGLTADNALIEVKQGLKVYYAPHADNIIDATITNKKTNKPVNVSLEAQKHFKDEAGVDQAIANGRFVFALTPGNANAKLLASNALDASVGTDGKATWSLPSITADVFSKATKNDKGVASFNFTASEVAGSDADVKYDTTEIPVRLDVSEAKNGADGGLKVEVFVKNKSVGSATSGKDTATLKVPVKDSGIAFTNTVVPQVVKSLFSFVKRDGDSGTVLSGAKFRLFQCTAGADKCGTDLIDPDDPGSEWKKVGDDTTSGDNGMVSFDVEKPGEYRLVEIQAPAGYQKPTGQWRVTYGKDDTKPTITAIGEVPAFCDPNSDQCPGDKSSSSVSTASVMPAAAQTPLVLPNNKVIDVPSTGGRGLMLFSLAGFGLLLAGVTVLSIEARRRG</sequence>
<evidence type="ECO:0000259" key="7">
    <source>
        <dbReference type="Pfam" id="PF17802"/>
    </source>
</evidence>
<name>A0A2M9HKZ8_9BIFI</name>
<evidence type="ECO:0000256" key="2">
    <source>
        <dbReference type="ARBA" id="ARBA00022525"/>
    </source>
</evidence>
<protein>
    <recommendedName>
        <fullName evidence="10">Prealbumin-like fold domain-containing protein</fullName>
    </recommendedName>
</protein>
<organism evidence="8 9">
    <name type="scientific">Bifidobacterium felsineum</name>
    <dbReference type="NCBI Taxonomy" id="2045440"/>
    <lineage>
        <taxon>Bacteria</taxon>
        <taxon>Bacillati</taxon>
        <taxon>Actinomycetota</taxon>
        <taxon>Actinomycetes</taxon>
        <taxon>Bifidobacteriales</taxon>
        <taxon>Bifidobacteriaceae</taxon>
        <taxon>Bifidobacterium</taxon>
    </lineage>
</organism>
<dbReference type="PANTHER" id="PTHR36108:SF13">
    <property type="entry name" value="COLOSSIN-B-RELATED"/>
    <property type="match status" value="1"/>
</dbReference>
<dbReference type="InterPro" id="IPR041033">
    <property type="entry name" value="SpaA_PFL_dom_1"/>
</dbReference>
<dbReference type="InterPro" id="IPR038174">
    <property type="entry name" value="Strep_pil_link_sf"/>
</dbReference>
<keyword evidence="2" id="KW-0964">Secreted</keyword>
<evidence type="ECO:0000313" key="8">
    <source>
        <dbReference type="EMBL" id="PJM77484.1"/>
    </source>
</evidence>
<dbReference type="GO" id="GO:0005975">
    <property type="term" value="P:carbohydrate metabolic process"/>
    <property type="evidence" value="ECO:0007669"/>
    <property type="project" value="UniProtKB-ARBA"/>
</dbReference>
<dbReference type="PANTHER" id="PTHR36108">
    <property type="entry name" value="COLOSSIN-B-RELATED"/>
    <property type="match status" value="1"/>
</dbReference>
<dbReference type="Gene3D" id="2.60.40.3050">
    <property type="match status" value="1"/>
</dbReference>
<gene>
    <name evidence="8" type="ORF">CSQ86_06355</name>
</gene>
<feature type="region of interest" description="Disordered" evidence="4">
    <location>
        <begin position="877"/>
        <end position="901"/>
    </location>
</feature>
<dbReference type="Pfam" id="PF12892">
    <property type="entry name" value="FctA"/>
    <property type="match status" value="1"/>
</dbReference>
<feature type="domain" description="SpaA-like prealbumin fold" evidence="7">
    <location>
        <begin position="405"/>
        <end position="508"/>
    </location>
</feature>
<evidence type="ECO:0000256" key="1">
    <source>
        <dbReference type="ARBA" id="ARBA00007257"/>
    </source>
</evidence>
<dbReference type="Gene3D" id="2.60.40.10">
    <property type="entry name" value="Immunoglobulins"/>
    <property type="match status" value="2"/>
</dbReference>
<keyword evidence="9" id="KW-1185">Reference proteome</keyword>
<keyword evidence="5" id="KW-0812">Transmembrane</keyword>
<evidence type="ECO:0000259" key="6">
    <source>
        <dbReference type="Pfam" id="PF12892"/>
    </source>
</evidence>
<keyword evidence="5" id="KW-0472">Membrane</keyword>
<dbReference type="AlphaFoldDB" id="A0A2M9HKZ8"/>
<accession>A0A2M9HKZ8</accession>
<dbReference type="Pfam" id="PF17802">
    <property type="entry name" value="SpaA"/>
    <property type="match status" value="2"/>
</dbReference>
<evidence type="ECO:0000256" key="3">
    <source>
        <dbReference type="ARBA" id="ARBA00022729"/>
    </source>
</evidence>
<evidence type="ECO:0000256" key="4">
    <source>
        <dbReference type="SAM" id="MobiDB-lite"/>
    </source>
</evidence>
<reference evidence="9" key="1">
    <citation type="submission" date="2017-10" db="EMBL/GenBank/DDBJ databases">
        <title>Draft genome sequences of strains TRE 1, TRE 9, TRE H and TRI 7, isolated from tamarins, belonging to four potential novel Bifidobacterium species.</title>
        <authorList>
            <person name="Mattarelli P."/>
            <person name="Modesto M."/>
            <person name="Puglisi E."/>
            <person name="Morelli L."/>
            <person name="Bonetti A."/>
            <person name="Spezio C."/>
            <person name="Sandri C."/>
        </authorList>
    </citation>
    <scope>NUCLEOTIDE SEQUENCE [LARGE SCALE GENOMIC DNA]</scope>
    <source>
        <strain evidence="9">TREH</strain>
    </source>
</reference>
<comment type="similarity">
    <text evidence="1">Belongs to the serine-aspartate repeat-containing protein (SDr) family.</text>
</comment>
<proteinExistence type="inferred from homology"/>
<feature type="region of interest" description="Disordered" evidence="4">
    <location>
        <begin position="290"/>
        <end position="310"/>
    </location>
</feature>
<keyword evidence="5" id="KW-1133">Transmembrane helix</keyword>
<dbReference type="EMBL" id="PEBJ01000002">
    <property type="protein sequence ID" value="PJM77484.1"/>
    <property type="molecule type" value="Genomic_DNA"/>
</dbReference>
<evidence type="ECO:0008006" key="10">
    <source>
        <dbReference type="Google" id="ProtNLM"/>
    </source>
</evidence>
<dbReference type="OrthoDB" id="3240476at2"/>
<feature type="transmembrane region" description="Helical" evidence="5">
    <location>
        <begin position="54"/>
        <end position="74"/>
    </location>
</feature>
<comment type="caution">
    <text evidence="8">The sequence shown here is derived from an EMBL/GenBank/DDBJ whole genome shotgun (WGS) entry which is preliminary data.</text>
</comment>